<feature type="non-terminal residue" evidence="1">
    <location>
        <position position="1"/>
    </location>
</feature>
<organism evidence="1">
    <name type="scientific">marine sediment metagenome</name>
    <dbReference type="NCBI Taxonomy" id="412755"/>
    <lineage>
        <taxon>unclassified sequences</taxon>
        <taxon>metagenomes</taxon>
        <taxon>ecological metagenomes</taxon>
    </lineage>
</organism>
<comment type="caution">
    <text evidence="1">The sequence shown here is derived from an EMBL/GenBank/DDBJ whole genome shotgun (WGS) entry which is preliminary data.</text>
</comment>
<feature type="non-terminal residue" evidence="1">
    <location>
        <position position="33"/>
    </location>
</feature>
<evidence type="ECO:0000313" key="1">
    <source>
        <dbReference type="EMBL" id="GAH22754.1"/>
    </source>
</evidence>
<accession>X1F031</accession>
<gene>
    <name evidence="1" type="ORF">S01H4_67405</name>
</gene>
<proteinExistence type="predicted"/>
<reference evidence="1" key="1">
    <citation type="journal article" date="2014" name="Front. Microbiol.">
        <title>High frequency of phylogenetically diverse reductive dehalogenase-homologous genes in deep subseafloor sedimentary metagenomes.</title>
        <authorList>
            <person name="Kawai M."/>
            <person name="Futagami T."/>
            <person name="Toyoda A."/>
            <person name="Takaki Y."/>
            <person name="Nishi S."/>
            <person name="Hori S."/>
            <person name="Arai W."/>
            <person name="Tsubouchi T."/>
            <person name="Morono Y."/>
            <person name="Uchiyama I."/>
            <person name="Ito T."/>
            <person name="Fujiyama A."/>
            <person name="Inagaki F."/>
            <person name="Takami H."/>
        </authorList>
    </citation>
    <scope>NUCLEOTIDE SEQUENCE</scope>
    <source>
        <strain evidence="1">Expedition CK06-06</strain>
    </source>
</reference>
<dbReference type="EMBL" id="BART01042389">
    <property type="protein sequence ID" value="GAH22754.1"/>
    <property type="molecule type" value="Genomic_DNA"/>
</dbReference>
<protein>
    <submittedName>
        <fullName evidence="1">Uncharacterized protein</fullName>
    </submittedName>
</protein>
<sequence length="33" mass="3891">AKAKVKPKILPYIKLIADREDIEVERDRPNKSR</sequence>
<name>X1F031_9ZZZZ</name>
<dbReference type="AlphaFoldDB" id="X1F031"/>